<organism evidence="2 3">
    <name type="scientific">Cohnella soli</name>
    <dbReference type="NCBI Taxonomy" id="425005"/>
    <lineage>
        <taxon>Bacteria</taxon>
        <taxon>Bacillati</taxon>
        <taxon>Bacillota</taxon>
        <taxon>Bacilli</taxon>
        <taxon>Bacillales</taxon>
        <taxon>Paenibacillaceae</taxon>
        <taxon>Cohnella</taxon>
    </lineage>
</organism>
<feature type="transmembrane region" description="Helical" evidence="1">
    <location>
        <begin position="83"/>
        <end position="99"/>
    </location>
</feature>
<name>A0ABW0HR68_9BACL</name>
<dbReference type="GO" id="GO:0016787">
    <property type="term" value="F:hydrolase activity"/>
    <property type="evidence" value="ECO:0007669"/>
    <property type="project" value="UniProtKB-KW"/>
</dbReference>
<evidence type="ECO:0000313" key="3">
    <source>
        <dbReference type="Proteomes" id="UP001596113"/>
    </source>
</evidence>
<proteinExistence type="predicted"/>
<keyword evidence="1" id="KW-0472">Membrane</keyword>
<dbReference type="Pfam" id="PF04307">
    <property type="entry name" value="YdjM"/>
    <property type="match status" value="1"/>
</dbReference>
<protein>
    <submittedName>
        <fullName evidence="2">Metal-dependent hydrolase</fullName>
    </submittedName>
</protein>
<dbReference type="RefSeq" id="WP_378130760.1">
    <property type="nucleotide sequence ID" value="NZ_JBHSMI010000012.1"/>
</dbReference>
<feature type="transmembrane region" description="Helical" evidence="1">
    <location>
        <begin position="105"/>
        <end position="138"/>
    </location>
</feature>
<feature type="transmembrane region" description="Helical" evidence="1">
    <location>
        <begin position="150"/>
        <end position="171"/>
    </location>
</feature>
<dbReference type="EMBL" id="JBHSMI010000012">
    <property type="protein sequence ID" value="MFC5402372.1"/>
    <property type="molecule type" value="Genomic_DNA"/>
</dbReference>
<comment type="caution">
    <text evidence="2">The sequence shown here is derived from an EMBL/GenBank/DDBJ whole genome shotgun (WGS) entry which is preliminary data.</text>
</comment>
<reference evidence="3" key="1">
    <citation type="journal article" date="2019" name="Int. J. Syst. Evol. Microbiol.">
        <title>The Global Catalogue of Microorganisms (GCM) 10K type strain sequencing project: providing services to taxonomists for standard genome sequencing and annotation.</title>
        <authorList>
            <consortium name="The Broad Institute Genomics Platform"/>
            <consortium name="The Broad Institute Genome Sequencing Center for Infectious Disease"/>
            <person name="Wu L."/>
            <person name="Ma J."/>
        </authorList>
    </citation>
    <scope>NUCLEOTIDE SEQUENCE [LARGE SCALE GENOMIC DNA]</scope>
    <source>
        <strain evidence="3">CGMCC 1.18575</strain>
    </source>
</reference>
<dbReference type="Proteomes" id="UP001596113">
    <property type="component" value="Unassembled WGS sequence"/>
</dbReference>
<keyword evidence="1" id="KW-0812">Transmembrane</keyword>
<accession>A0ABW0HR68</accession>
<gene>
    <name evidence="2" type="ORF">ACFPOF_06445</name>
</gene>
<sequence length="237" mass="25996">MMGKSHLVISTGLTLSVLGMADEKITIPVAAVTAVSALLPDIDEPNSLLVSRAIPTRFLRFIQTALIGLGIFLYFYGHAYAPWNTVLAALVGIVSFMPTRTLRNVVMVLIGAGLILYGHAFIPWSYIVGSLIILCALLPHRGLTHTVYGVIGWGILLYFSTASYDHAIWIAGTLSYTLHLLADSLTNHGIRPLPPFEWRLKLNLMSTGTRFGAFVESGFMLLTFAVVYLVFFRHSAI</sequence>
<evidence type="ECO:0000256" key="1">
    <source>
        <dbReference type="SAM" id="Phobius"/>
    </source>
</evidence>
<keyword evidence="2" id="KW-0378">Hydrolase</keyword>
<keyword evidence="1" id="KW-1133">Transmembrane helix</keyword>
<feature type="transmembrane region" description="Helical" evidence="1">
    <location>
        <begin position="58"/>
        <end position="76"/>
    </location>
</feature>
<keyword evidence="3" id="KW-1185">Reference proteome</keyword>
<dbReference type="InterPro" id="IPR007404">
    <property type="entry name" value="YdjM-like"/>
</dbReference>
<evidence type="ECO:0000313" key="2">
    <source>
        <dbReference type="EMBL" id="MFC5402372.1"/>
    </source>
</evidence>
<feature type="transmembrane region" description="Helical" evidence="1">
    <location>
        <begin position="211"/>
        <end position="231"/>
    </location>
</feature>